<dbReference type="InterPro" id="IPR038408">
    <property type="entry name" value="GNK2_sf"/>
</dbReference>
<evidence type="ECO:0000313" key="6">
    <source>
        <dbReference type="EMBL" id="KAI9198094.1"/>
    </source>
</evidence>
<dbReference type="PROSITE" id="PS51473">
    <property type="entry name" value="GNK2"/>
    <property type="match status" value="2"/>
</dbReference>
<keyword evidence="1 4" id="KW-0732">Signal</keyword>
<protein>
    <recommendedName>
        <fullName evidence="5">Gnk2-homologous domain-containing protein</fullName>
    </recommendedName>
</protein>
<organism evidence="6 7">
    <name type="scientific">Acer negundo</name>
    <name type="common">Box elder</name>
    <dbReference type="NCBI Taxonomy" id="4023"/>
    <lineage>
        <taxon>Eukaryota</taxon>
        <taxon>Viridiplantae</taxon>
        <taxon>Streptophyta</taxon>
        <taxon>Embryophyta</taxon>
        <taxon>Tracheophyta</taxon>
        <taxon>Spermatophyta</taxon>
        <taxon>Magnoliopsida</taxon>
        <taxon>eudicotyledons</taxon>
        <taxon>Gunneridae</taxon>
        <taxon>Pentapetalae</taxon>
        <taxon>rosids</taxon>
        <taxon>malvids</taxon>
        <taxon>Sapindales</taxon>
        <taxon>Sapindaceae</taxon>
        <taxon>Hippocastanoideae</taxon>
        <taxon>Acereae</taxon>
        <taxon>Acer</taxon>
    </lineage>
</organism>
<dbReference type="PANTHER" id="PTHR32099:SF31">
    <property type="entry name" value="PROTEIN KINASE DOMAIN-CONTAINING PROTEIN"/>
    <property type="match status" value="1"/>
</dbReference>
<dbReference type="Proteomes" id="UP001064489">
    <property type="component" value="Chromosome 13"/>
</dbReference>
<dbReference type="AlphaFoldDB" id="A0AAD5P532"/>
<name>A0AAD5P532_ACENE</name>
<evidence type="ECO:0000256" key="1">
    <source>
        <dbReference type="ARBA" id="ARBA00022729"/>
    </source>
</evidence>
<dbReference type="Gene3D" id="3.30.430.20">
    <property type="entry name" value="Gnk2 domain, C-X8-C-X2-C motif"/>
    <property type="match status" value="2"/>
</dbReference>
<proteinExistence type="predicted"/>
<feature type="region of interest" description="Disordered" evidence="3">
    <location>
        <begin position="241"/>
        <end position="270"/>
    </location>
</feature>
<gene>
    <name evidence="6" type="ORF">LWI28_010059</name>
</gene>
<keyword evidence="7" id="KW-1185">Reference proteome</keyword>
<feature type="compositionally biased region" description="Pro residues" evidence="3">
    <location>
        <begin position="242"/>
        <end position="270"/>
    </location>
</feature>
<sequence>MLLQPIPGAFVLILCAIFGLMSSITCQQPTYNYHFCTGQRNDTATNNYISNLDSALDSLTSKASSNSFYNESSDGIYSLFLCRGDVSTAVCQNCVKNASEDIRERCSTNKSAVIWYDECMLHYSNINFFGVAETSPRFFMYNIQNNSLPDEPNYGALSIIYSLVESAPNIDMKFDTDDRNVNGLQRGYALAQCTRDINNSSCRSCLGKLTDNIQSCCQGKKGWRISTPNCYLRYEEYLFYQQPPPPSPPHPPPPPPLVPVAPQPTPIDEG</sequence>
<evidence type="ECO:0000256" key="4">
    <source>
        <dbReference type="SAM" id="SignalP"/>
    </source>
</evidence>
<evidence type="ECO:0000259" key="5">
    <source>
        <dbReference type="PROSITE" id="PS51473"/>
    </source>
</evidence>
<evidence type="ECO:0000256" key="3">
    <source>
        <dbReference type="SAM" id="MobiDB-lite"/>
    </source>
</evidence>
<evidence type="ECO:0000313" key="7">
    <source>
        <dbReference type="Proteomes" id="UP001064489"/>
    </source>
</evidence>
<dbReference type="CDD" id="cd23509">
    <property type="entry name" value="Gnk2-like"/>
    <property type="match status" value="2"/>
</dbReference>
<dbReference type="Pfam" id="PF01657">
    <property type="entry name" value="Stress-antifung"/>
    <property type="match status" value="2"/>
</dbReference>
<accession>A0AAD5P532</accession>
<dbReference type="PANTHER" id="PTHR32099">
    <property type="entry name" value="CYSTEINE-RICH REPEAT SECRETORY PROTEIN"/>
    <property type="match status" value="1"/>
</dbReference>
<feature type="domain" description="Gnk2-homologous" evidence="5">
    <location>
        <begin position="134"/>
        <end position="239"/>
    </location>
</feature>
<comment type="caution">
    <text evidence="6">The sequence shown here is derived from an EMBL/GenBank/DDBJ whole genome shotgun (WGS) entry which is preliminary data.</text>
</comment>
<reference evidence="6 7" key="1">
    <citation type="journal article" date="2022" name="Plant J.">
        <title>Strategies of tolerance reflected in two North American maple genomes.</title>
        <authorList>
            <person name="McEvoy S.L."/>
            <person name="Sezen U.U."/>
            <person name="Trouern-Trend A."/>
            <person name="McMahon S.M."/>
            <person name="Schaberg P.G."/>
            <person name="Yang J."/>
            <person name="Wegrzyn J.L."/>
            <person name="Swenson N.G."/>
        </authorList>
    </citation>
    <scope>NUCLEOTIDE SEQUENCE [LARGE SCALE GENOMIC DNA]</scope>
    <source>
        <strain evidence="6">91603</strain>
    </source>
</reference>
<keyword evidence="2" id="KW-0677">Repeat</keyword>
<dbReference type="EMBL" id="JAJSOW010000002">
    <property type="protein sequence ID" value="KAI9198094.1"/>
    <property type="molecule type" value="Genomic_DNA"/>
</dbReference>
<feature type="signal peptide" evidence="4">
    <location>
        <begin position="1"/>
        <end position="26"/>
    </location>
</feature>
<feature type="domain" description="Gnk2-homologous" evidence="5">
    <location>
        <begin position="30"/>
        <end position="128"/>
    </location>
</feature>
<dbReference type="InterPro" id="IPR002902">
    <property type="entry name" value="GNK2"/>
</dbReference>
<feature type="chain" id="PRO_5042274652" description="Gnk2-homologous domain-containing protein" evidence="4">
    <location>
        <begin position="27"/>
        <end position="270"/>
    </location>
</feature>
<evidence type="ECO:0000256" key="2">
    <source>
        <dbReference type="ARBA" id="ARBA00022737"/>
    </source>
</evidence>